<feature type="compositionally biased region" description="Low complexity" evidence="2">
    <location>
        <begin position="355"/>
        <end position="371"/>
    </location>
</feature>
<name>A0ABN8GN46_9BACL</name>
<reference evidence="3" key="1">
    <citation type="submission" date="2022-01" db="EMBL/GenBank/DDBJ databases">
        <authorList>
            <person name="Criscuolo A."/>
        </authorList>
    </citation>
    <scope>NUCLEOTIDE SEQUENCE</scope>
    <source>
        <strain evidence="3">CIP111892</strain>
    </source>
</reference>
<comment type="caution">
    <text evidence="3">The sequence shown here is derived from an EMBL/GenBank/DDBJ whole genome shotgun (WGS) entry which is preliminary data.</text>
</comment>
<evidence type="ECO:0000313" key="3">
    <source>
        <dbReference type="EMBL" id="CAH1213519.1"/>
    </source>
</evidence>
<dbReference type="Proteomes" id="UP000838324">
    <property type="component" value="Unassembled WGS sequence"/>
</dbReference>
<dbReference type="EMBL" id="CAKMMG010000006">
    <property type="protein sequence ID" value="CAH1213519.1"/>
    <property type="molecule type" value="Genomic_DNA"/>
</dbReference>
<feature type="compositionally biased region" description="Basic and acidic residues" evidence="2">
    <location>
        <begin position="302"/>
        <end position="321"/>
    </location>
</feature>
<sequence>MYPRSARRRKKKPSKTGLRILQSGMAVSVLVLYTSGQIGSTYGEYNTSLQQPSSIELCSVFPGQIEQLLSELSGHIHRIIELKSSLASHSPAGEFTGPADLSALSPDELDQAAELVAAQISSAISAIAAIDAQLNTNLGIWQQILQEASSAASILHQAWGYMLHLEPNCLEIRDAQIFGQMQLDSAQSGVLSEPLKNTYNEIVGYLSSIHTTGSALPPGNPDRGLLGQEHSRFSGGSELLDFVAKAYEAQPDISAELQAAYEQLNADLTSTRSSLSSAVSNLQNQQLEITDAKAKLQEEALADKADDDKQDGKDPADDKTPVVKAGEGNPEITVPAVPDNGKPAEDKPVEDKPAPDTSAAPDTVAPDAPASGVDTPDPSPTPAAVPVQDITENDNTVPELPAASPVPVTEPSKGGDE</sequence>
<keyword evidence="1" id="KW-0175">Coiled coil</keyword>
<organism evidence="3 4">
    <name type="scientific">Paenibacillus auburnensis</name>
    <dbReference type="NCBI Taxonomy" id="2905649"/>
    <lineage>
        <taxon>Bacteria</taxon>
        <taxon>Bacillati</taxon>
        <taxon>Bacillota</taxon>
        <taxon>Bacilli</taxon>
        <taxon>Bacillales</taxon>
        <taxon>Paenibacillaceae</taxon>
        <taxon>Paenibacillus</taxon>
    </lineage>
</organism>
<evidence type="ECO:0000256" key="1">
    <source>
        <dbReference type="SAM" id="Coils"/>
    </source>
</evidence>
<feature type="coiled-coil region" evidence="1">
    <location>
        <begin position="275"/>
        <end position="302"/>
    </location>
</feature>
<keyword evidence="4" id="KW-1185">Reference proteome</keyword>
<feature type="region of interest" description="Disordered" evidence="2">
    <location>
        <begin position="302"/>
        <end position="417"/>
    </location>
</feature>
<accession>A0ABN8GN46</accession>
<evidence type="ECO:0000313" key="4">
    <source>
        <dbReference type="Proteomes" id="UP000838324"/>
    </source>
</evidence>
<dbReference type="RefSeq" id="WP_236335649.1">
    <property type="nucleotide sequence ID" value="NZ_CAKMMG010000006.1"/>
</dbReference>
<gene>
    <name evidence="3" type="ORF">PAECIP111892_03864</name>
</gene>
<protein>
    <submittedName>
        <fullName evidence="3">Uncharacterized protein</fullName>
    </submittedName>
</protein>
<evidence type="ECO:0000256" key="2">
    <source>
        <dbReference type="SAM" id="MobiDB-lite"/>
    </source>
</evidence>
<proteinExistence type="predicted"/>
<feature type="compositionally biased region" description="Basic and acidic residues" evidence="2">
    <location>
        <begin position="342"/>
        <end position="354"/>
    </location>
</feature>